<accession>A0AA38U4B7</accession>
<comment type="caution">
    <text evidence="2">The sequence shown here is derived from an EMBL/GenBank/DDBJ whole genome shotgun (WGS) entry which is preliminary data.</text>
</comment>
<evidence type="ECO:0000313" key="2">
    <source>
        <dbReference type="EMBL" id="KAJ3832122.1"/>
    </source>
</evidence>
<organism evidence="2 3">
    <name type="scientific">Lentinula raphanica</name>
    <dbReference type="NCBI Taxonomy" id="153919"/>
    <lineage>
        <taxon>Eukaryota</taxon>
        <taxon>Fungi</taxon>
        <taxon>Dikarya</taxon>
        <taxon>Basidiomycota</taxon>
        <taxon>Agaricomycotina</taxon>
        <taxon>Agaricomycetes</taxon>
        <taxon>Agaricomycetidae</taxon>
        <taxon>Agaricales</taxon>
        <taxon>Marasmiineae</taxon>
        <taxon>Omphalotaceae</taxon>
        <taxon>Lentinula</taxon>
    </lineage>
</organism>
<proteinExistence type="predicted"/>
<gene>
    <name evidence="2" type="ORF">F5878DRAFT_666857</name>
</gene>
<evidence type="ECO:0000313" key="3">
    <source>
        <dbReference type="Proteomes" id="UP001163846"/>
    </source>
</evidence>
<feature type="region of interest" description="Disordered" evidence="1">
    <location>
        <begin position="25"/>
        <end position="47"/>
    </location>
</feature>
<feature type="compositionally biased region" description="Low complexity" evidence="1">
    <location>
        <begin position="680"/>
        <end position="695"/>
    </location>
</feature>
<name>A0AA38U4B7_9AGAR</name>
<feature type="compositionally biased region" description="Acidic residues" evidence="1">
    <location>
        <begin position="26"/>
        <end position="36"/>
    </location>
</feature>
<reference evidence="2" key="1">
    <citation type="submission" date="2022-08" db="EMBL/GenBank/DDBJ databases">
        <authorList>
            <consortium name="DOE Joint Genome Institute"/>
            <person name="Min B."/>
            <person name="Riley R."/>
            <person name="Sierra-Patev S."/>
            <person name="Naranjo-Ortiz M."/>
            <person name="Looney B."/>
            <person name="Konkel Z."/>
            <person name="Slot J.C."/>
            <person name="Sakamoto Y."/>
            <person name="Steenwyk J.L."/>
            <person name="Rokas A."/>
            <person name="Carro J."/>
            <person name="Camarero S."/>
            <person name="Ferreira P."/>
            <person name="Molpeceres G."/>
            <person name="Ruiz-Duenas F.J."/>
            <person name="Serrano A."/>
            <person name="Henrissat B."/>
            <person name="Drula E."/>
            <person name="Hughes K.W."/>
            <person name="Mata J.L."/>
            <person name="Ishikawa N.K."/>
            <person name="Vargas-Isla R."/>
            <person name="Ushijima S."/>
            <person name="Smith C.A."/>
            <person name="Ahrendt S."/>
            <person name="Andreopoulos W."/>
            <person name="He G."/>
            <person name="Labutti K."/>
            <person name="Lipzen A."/>
            <person name="Ng V."/>
            <person name="Sandor L."/>
            <person name="Barry K."/>
            <person name="Martinez A.T."/>
            <person name="Xiao Y."/>
            <person name="Gibbons J.G."/>
            <person name="Terashima K."/>
            <person name="Hibbett D.S."/>
            <person name="Grigoriev I.V."/>
        </authorList>
    </citation>
    <scope>NUCLEOTIDE SEQUENCE</scope>
    <source>
        <strain evidence="2">TFB9207</strain>
    </source>
</reference>
<keyword evidence="3" id="KW-1185">Reference proteome</keyword>
<protein>
    <submittedName>
        <fullName evidence="2">Uncharacterized protein</fullName>
    </submittedName>
</protein>
<sequence>MQEEVYEVPPQRNVFPVGERFGTDIAGEEEEAECDNAEQAPGDDAMDVDQVGDIKQQIKDWQAEETDVLISDKLYKEQLAVASRWNGQLLKIINTVQTDDYIPGILGVIKSMKEVKKNVYTCPAFRRAIKDTGLTNTIEEISSPLFLNRPRDSQALQLELKYRIADQLSDVLDRWTPTFITTSWPIKSTTYLARKVLTESALQEGKKKLSGPKEFLELFDTEANLLPGAQNISYCFFLSNLHTFRYNYDRWLGSALEEIGYNVTKFNNEKSLGDFYSRVVSLMIKWCTEKIQTRDGLTSEYAIDLKSFEKPLWRVIIKQTVKLRLLKQTASKYAKQLKNCQGCRELPPSLRCTQYLYFPHIMTGLNPDEKEAKLAILRDELIGCGITMVGSDEQIQPRKPKKVKTKRRRTYNTDMYHPDAIGKTNPLTLQCVQPNEDIVRRCGHQLCLIVDEEDPKTPTSQIVDWATNVIDFVWFHPFNSETLAVLQHAVVESTGVSALKRGAQFESYSGGTMIPLGSRTASGGRAGDTYTSYAGLDATSEKGLDILFNQAAIADIMRAAAVHAHSKIVDKLEDWCNECDHMGMTGANIYNCTGYMAPIHRDQDVTRGLCTQVLLSADSSQHEFGFCNIEYKYFIATTTNCLWSFDSSDLHGTMLPSKQTVASLNSHALDPNRAVPPSQPSASTSSGTTSAATGSGRPGRSGLGSQSQPIVAGAEYQGEIRDVQRRMPEGEDNMNYEADYGDANHKQLLIFYCSSTNEDHPDAVAP</sequence>
<dbReference type="AlphaFoldDB" id="A0AA38U4B7"/>
<feature type="region of interest" description="Disordered" evidence="1">
    <location>
        <begin position="668"/>
        <end position="720"/>
    </location>
</feature>
<dbReference type="EMBL" id="MU807071">
    <property type="protein sequence ID" value="KAJ3832122.1"/>
    <property type="molecule type" value="Genomic_DNA"/>
</dbReference>
<dbReference type="Proteomes" id="UP001163846">
    <property type="component" value="Unassembled WGS sequence"/>
</dbReference>
<evidence type="ECO:0000256" key="1">
    <source>
        <dbReference type="SAM" id="MobiDB-lite"/>
    </source>
</evidence>